<organism evidence="1 2">
    <name type="scientific">Paenibacillus brevis</name>
    <dbReference type="NCBI Taxonomy" id="2841508"/>
    <lineage>
        <taxon>Bacteria</taxon>
        <taxon>Bacillati</taxon>
        <taxon>Bacillota</taxon>
        <taxon>Bacilli</taxon>
        <taxon>Bacillales</taxon>
        <taxon>Paenibacillaceae</taxon>
        <taxon>Paenibacillus</taxon>
    </lineage>
</organism>
<reference evidence="1 2" key="1">
    <citation type="submission" date="2021-06" db="EMBL/GenBank/DDBJ databases">
        <authorList>
            <person name="Sun Q."/>
            <person name="Li D."/>
        </authorList>
    </citation>
    <scope>NUCLEOTIDE SEQUENCE [LARGE SCALE GENOMIC DNA]</scope>
    <source>
        <strain evidence="1 2">MSJ-6</strain>
    </source>
</reference>
<evidence type="ECO:0000313" key="1">
    <source>
        <dbReference type="EMBL" id="MBU5670275.1"/>
    </source>
</evidence>
<gene>
    <name evidence="1" type="ORF">KQJ23_00385</name>
</gene>
<keyword evidence="2" id="KW-1185">Reference proteome</keyword>
<protein>
    <submittedName>
        <fullName evidence="1">Uncharacterized protein</fullName>
    </submittedName>
</protein>
<comment type="caution">
    <text evidence="1">The sequence shown here is derived from an EMBL/GenBank/DDBJ whole genome shotgun (WGS) entry which is preliminary data.</text>
</comment>
<name>A0ABS6FM78_9BACL</name>
<accession>A0ABS6FM78</accession>
<dbReference type="EMBL" id="JAHLQJ010000001">
    <property type="protein sequence ID" value="MBU5670275.1"/>
    <property type="molecule type" value="Genomic_DNA"/>
</dbReference>
<evidence type="ECO:0000313" key="2">
    <source>
        <dbReference type="Proteomes" id="UP000743001"/>
    </source>
</evidence>
<proteinExistence type="predicted"/>
<sequence>MHINGKEWSELEKGERISALEFAHYLTRMKWLRINLVGKKEQSTGLGVGRL</sequence>
<dbReference type="RefSeq" id="WP_216476616.1">
    <property type="nucleotide sequence ID" value="NZ_JAHLQJ010000001.1"/>
</dbReference>
<dbReference type="Proteomes" id="UP000743001">
    <property type="component" value="Unassembled WGS sequence"/>
</dbReference>